<keyword evidence="4" id="KW-1185">Reference proteome</keyword>
<proteinExistence type="predicted"/>
<feature type="domain" description="HTH araC/xylS-type" evidence="2">
    <location>
        <begin position="164"/>
        <end position="252"/>
    </location>
</feature>
<dbReference type="Gene3D" id="1.10.10.60">
    <property type="entry name" value="Homeodomain-like"/>
    <property type="match status" value="1"/>
</dbReference>
<gene>
    <name evidence="3" type="ORF">SAMN05421841_1796</name>
</gene>
<feature type="transmembrane region" description="Helical" evidence="1">
    <location>
        <begin position="262"/>
        <end position="280"/>
    </location>
</feature>
<dbReference type="SMART" id="SM00342">
    <property type="entry name" value="HTH_ARAC"/>
    <property type="match status" value="1"/>
</dbReference>
<dbReference type="EMBL" id="FOIU01000001">
    <property type="protein sequence ID" value="SEW24370.1"/>
    <property type="molecule type" value="Genomic_DNA"/>
</dbReference>
<sequence>MHVQLVTILDSKLEEVIRKFARMPFQLSAANFSIAAQILEHSSLMLKNYIDLLIALRLLPEKHEYYKQQIHITHTHSKIHLVSGDINEKILIAIKDRVTLMLHKYSEHELNPVISIYQHYNSPDELILVTGLSIIDKKASTAISLLHQLSLPVNLFEFNTYRPVYLIELLKSYQKDTNLSVHRLAAQYGKSYKQVQKDSKSYFGSTLYSFILKLKMLDTVEDIMFTDLSLKEIAYKNDFADYGSMYRLFKQYRFSLKQIPRFLEFSTSGIICYVLAAFYYM</sequence>
<evidence type="ECO:0000313" key="4">
    <source>
        <dbReference type="Proteomes" id="UP000199469"/>
    </source>
</evidence>
<organism evidence="3 4">
    <name type="scientific">Chryseobacterium wanjuense</name>
    <dbReference type="NCBI Taxonomy" id="356305"/>
    <lineage>
        <taxon>Bacteria</taxon>
        <taxon>Pseudomonadati</taxon>
        <taxon>Bacteroidota</taxon>
        <taxon>Flavobacteriia</taxon>
        <taxon>Flavobacteriales</taxon>
        <taxon>Weeksellaceae</taxon>
        <taxon>Chryseobacterium group</taxon>
        <taxon>Chryseobacterium</taxon>
    </lineage>
</organism>
<protein>
    <submittedName>
        <fullName evidence="3">Helix-turn-helix domain-containing protein</fullName>
    </submittedName>
</protein>
<dbReference type="STRING" id="356305.SAMN05421841_1796"/>
<name>A0A1I0QCQ4_9FLAO</name>
<evidence type="ECO:0000256" key="1">
    <source>
        <dbReference type="SAM" id="Phobius"/>
    </source>
</evidence>
<dbReference type="PROSITE" id="PS01124">
    <property type="entry name" value="HTH_ARAC_FAMILY_2"/>
    <property type="match status" value="1"/>
</dbReference>
<dbReference type="GO" id="GO:0003700">
    <property type="term" value="F:DNA-binding transcription factor activity"/>
    <property type="evidence" value="ECO:0007669"/>
    <property type="project" value="InterPro"/>
</dbReference>
<keyword evidence="1" id="KW-0812">Transmembrane</keyword>
<dbReference type="AlphaFoldDB" id="A0A1I0QCQ4"/>
<dbReference type="Proteomes" id="UP000199469">
    <property type="component" value="Unassembled WGS sequence"/>
</dbReference>
<keyword evidence="1" id="KW-1133">Transmembrane helix</keyword>
<evidence type="ECO:0000313" key="3">
    <source>
        <dbReference type="EMBL" id="SEW24370.1"/>
    </source>
</evidence>
<dbReference type="GO" id="GO:0043565">
    <property type="term" value="F:sequence-specific DNA binding"/>
    <property type="evidence" value="ECO:0007669"/>
    <property type="project" value="InterPro"/>
</dbReference>
<reference evidence="4" key="1">
    <citation type="submission" date="2016-10" db="EMBL/GenBank/DDBJ databases">
        <authorList>
            <person name="Varghese N."/>
            <person name="Submissions S."/>
        </authorList>
    </citation>
    <scope>NUCLEOTIDE SEQUENCE [LARGE SCALE GENOMIC DNA]</scope>
    <source>
        <strain evidence="4">DSM 17724</strain>
    </source>
</reference>
<accession>A0A1I0QCQ4</accession>
<dbReference type="RefSeq" id="WP_089791630.1">
    <property type="nucleotide sequence ID" value="NZ_FOIU01000001.1"/>
</dbReference>
<keyword evidence="1" id="KW-0472">Membrane</keyword>
<dbReference type="InterPro" id="IPR018060">
    <property type="entry name" value="HTH_AraC"/>
</dbReference>
<dbReference type="OrthoDB" id="1239110at2"/>
<evidence type="ECO:0000259" key="2">
    <source>
        <dbReference type="PROSITE" id="PS01124"/>
    </source>
</evidence>
<dbReference type="Pfam" id="PF12833">
    <property type="entry name" value="HTH_18"/>
    <property type="match status" value="1"/>
</dbReference>